<accession>A0AAW0LQ06</accession>
<comment type="caution">
    <text evidence="1">The sequence shown here is derived from an EMBL/GenBank/DDBJ whole genome shotgun (WGS) entry which is preliminary data.</text>
</comment>
<feature type="non-terminal residue" evidence="1">
    <location>
        <position position="1"/>
    </location>
</feature>
<gene>
    <name evidence="1" type="ORF">CFP56_037112</name>
</gene>
<sequence>VKSLHKSMAFSIEGFSIREYTAKMRTVDVVKCWPFAKSSEINVADGGDEDKDKSKEDIKASLPPITVAKFRWWSQELQSVKSNQTHHQLARIQGEQDGFPTKESEFGEENSEKAVSEVAEEKLEMVCPVCRVFTAATVNAVNAHIDSCLAQASKEERRQMRKAKAPKKRSIAEIFAVAPQIEAVDVDDDDDDDDEDSSGGELVNYCNTIEKESSDLVIVFVM</sequence>
<evidence type="ECO:0000313" key="1">
    <source>
        <dbReference type="EMBL" id="KAK7853046.1"/>
    </source>
</evidence>
<evidence type="ECO:0008006" key="3">
    <source>
        <dbReference type="Google" id="ProtNLM"/>
    </source>
</evidence>
<reference evidence="1 2" key="1">
    <citation type="journal article" date="2018" name="Sci. Data">
        <title>The draft genome sequence of cork oak.</title>
        <authorList>
            <person name="Ramos A.M."/>
            <person name="Usie A."/>
            <person name="Barbosa P."/>
            <person name="Barros P.M."/>
            <person name="Capote T."/>
            <person name="Chaves I."/>
            <person name="Simoes F."/>
            <person name="Abreu I."/>
            <person name="Carrasquinho I."/>
            <person name="Faro C."/>
            <person name="Guimaraes J.B."/>
            <person name="Mendonca D."/>
            <person name="Nobrega F."/>
            <person name="Rodrigues L."/>
            <person name="Saibo N.J.M."/>
            <person name="Varela M.C."/>
            <person name="Egas C."/>
            <person name="Matos J."/>
            <person name="Miguel C.M."/>
            <person name="Oliveira M.M."/>
            <person name="Ricardo C.P."/>
            <person name="Goncalves S."/>
        </authorList>
    </citation>
    <scope>NUCLEOTIDE SEQUENCE [LARGE SCALE GENOMIC DNA]</scope>
    <source>
        <strain evidence="2">cv. HL8</strain>
    </source>
</reference>
<dbReference type="AlphaFoldDB" id="A0AAW0LQ06"/>
<protein>
    <recommendedName>
        <fullName evidence="3">UBZ4-type domain-containing protein</fullName>
    </recommendedName>
</protein>
<keyword evidence="2" id="KW-1185">Reference proteome</keyword>
<dbReference type="EMBL" id="PKMF04000069">
    <property type="protein sequence ID" value="KAK7853046.1"/>
    <property type="molecule type" value="Genomic_DNA"/>
</dbReference>
<organism evidence="1 2">
    <name type="scientific">Quercus suber</name>
    <name type="common">Cork oak</name>
    <dbReference type="NCBI Taxonomy" id="58331"/>
    <lineage>
        <taxon>Eukaryota</taxon>
        <taxon>Viridiplantae</taxon>
        <taxon>Streptophyta</taxon>
        <taxon>Embryophyta</taxon>
        <taxon>Tracheophyta</taxon>
        <taxon>Spermatophyta</taxon>
        <taxon>Magnoliopsida</taxon>
        <taxon>eudicotyledons</taxon>
        <taxon>Gunneridae</taxon>
        <taxon>Pentapetalae</taxon>
        <taxon>rosids</taxon>
        <taxon>fabids</taxon>
        <taxon>Fagales</taxon>
        <taxon>Fagaceae</taxon>
        <taxon>Quercus</taxon>
    </lineage>
</organism>
<dbReference type="PANTHER" id="PTHR36892">
    <property type="entry name" value="OS01G0201800 PROTEIN"/>
    <property type="match status" value="1"/>
</dbReference>
<dbReference type="Proteomes" id="UP000237347">
    <property type="component" value="Unassembled WGS sequence"/>
</dbReference>
<evidence type="ECO:0000313" key="2">
    <source>
        <dbReference type="Proteomes" id="UP000237347"/>
    </source>
</evidence>
<dbReference type="PANTHER" id="PTHR36892:SF1">
    <property type="entry name" value="OS05G0518200 PROTEIN"/>
    <property type="match status" value="1"/>
</dbReference>
<name>A0AAW0LQ06_QUESU</name>
<proteinExistence type="predicted"/>